<dbReference type="EMBL" id="RIBZ01000064">
    <property type="protein sequence ID" value="RNG34818.1"/>
    <property type="molecule type" value="Genomic_DNA"/>
</dbReference>
<dbReference type="PROSITE" id="PS51257">
    <property type="entry name" value="PROKAR_LIPOPROTEIN"/>
    <property type="match status" value="1"/>
</dbReference>
<organism evidence="3 4">
    <name type="scientific">Streptomyces botrytidirepellens</name>
    <dbReference type="NCBI Taxonomy" id="2486417"/>
    <lineage>
        <taxon>Bacteria</taxon>
        <taxon>Bacillati</taxon>
        <taxon>Actinomycetota</taxon>
        <taxon>Actinomycetes</taxon>
        <taxon>Kitasatosporales</taxon>
        <taxon>Streptomycetaceae</taxon>
        <taxon>Streptomyces</taxon>
    </lineage>
</organism>
<feature type="compositionally biased region" description="Low complexity" evidence="1">
    <location>
        <begin position="21"/>
        <end position="33"/>
    </location>
</feature>
<evidence type="ECO:0000256" key="1">
    <source>
        <dbReference type="SAM" id="MobiDB-lite"/>
    </source>
</evidence>
<protein>
    <recommendedName>
        <fullName evidence="5">Lipoprotein</fullName>
    </recommendedName>
</protein>
<accession>A0A3M8WX88</accession>
<comment type="caution">
    <text evidence="3">The sequence shown here is derived from an EMBL/GenBank/DDBJ whole genome shotgun (WGS) entry which is preliminary data.</text>
</comment>
<evidence type="ECO:0000313" key="4">
    <source>
        <dbReference type="Proteomes" id="UP000275401"/>
    </source>
</evidence>
<dbReference type="AlphaFoldDB" id="A0A3M8WX88"/>
<name>A0A3M8WX88_9ACTN</name>
<feature type="region of interest" description="Disordered" evidence="1">
    <location>
        <begin position="21"/>
        <end position="77"/>
    </location>
</feature>
<feature type="compositionally biased region" description="Low complexity" evidence="1">
    <location>
        <begin position="43"/>
        <end position="61"/>
    </location>
</feature>
<feature type="signal peptide" evidence="2">
    <location>
        <begin position="1"/>
        <end position="22"/>
    </location>
</feature>
<dbReference type="RefSeq" id="WP_123098737.1">
    <property type="nucleotide sequence ID" value="NZ_RIBZ01000064.1"/>
</dbReference>
<keyword evidence="2" id="KW-0732">Signal</keyword>
<keyword evidence="4" id="KW-1185">Reference proteome</keyword>
<dbReference type="Proteomes" id="UP000275401">
    <property type="component" value="Unassembled WGS sequence"/>
</dbReference>
<evidence type="ECO:0000256" key="2">
    <source>
        <dbReference type="SAM" id="SignalP"/>
    </source>
</evidence>
<feature type="chain" id="PRO_5038731524" description="Lipoprotein" evidence="2">
    <location>
        <begin position="23"/>
        <end position="172"/>
    </location>
</feature>
<proteinExistence type="predicted"/>
<evidence type="ECO:0000313" key="3">
    <source>
        <dbReference type="EMBL" id="RNG34818.1"/>
    </source>
</evidence>
<gene>
    <name evidence="3" type="ORF">EEJ42_04715</name>
</gene>
<sequence length="172" mass="17247">MRHLPRAAALAACALLTLSACSSSGSSDAPSAAGKGGKEGKNSTSSGSPSSQATPSRSAAAGEAADGTGPAQTVTSKAEVSIKSCQLRDASKLFAVIQLNNAKGAADYAYTVKVRFLNPAHPDQAVYTTLAHQPVPVGVMRSALASTAWKGNTAAMPKTCEVAKATKVKTAG</sequence>
<reference evidence="3 4" key="1">
    <citation type="submission" date="2018-11" db="EMBL/GenBank/DDBJ databases">
        <title>The Potential of Streptomyces as Biocontrol Agents against the Tomato grey mould, Botrytis cinerea (Gray mold) Frontiers in Microbiology.</title>
        <authorList>
            <person name="Li D."/>
        </authorList>
    </citation>
    <scope>NUCLEOTIDE SEQUENCE [LARGE SCALE GENOMIC DNA]</scope>
    <source>
        <strain evidence="3 4">NEAU-LD23</strain>
    </source>
</reference>
<evidence type="ECO:0008006" key="5">
    <source>
        <dbReference type="Google" id="ProtNLM"/>
    </source>
</evidence>